<protein>
    <submittedName>
        <fullName evidence="2">Uncharacterized protein</fullName>
    </submittedName>
</protein>
<evidence type="ECO:0000313" key="2">
    <source>
        <dbReference type="EMBL" id="PIP53314.1"/>
    </source>
</evidence>
<gene>
    <name evidence="2" type="ORF">COX08_01630</name>
</gene>
<feature type="transmembrane region" description="Helical" evidence="1">
    <location>
        <begin position="82"/>
        <end position="103"/>
    </location>
</feature>
<feature type="transmembrane region" description="Helical" evidence="1">
    <location>
        <begin position="50"/>
        <end position="70"/>
    </location>
</feature>
<accession>A0A2H0B6Q7</accession>
<reference evidence="2 3" key="1">
    <citation type="submission" date="2017-09" db="EMBL/GenBank/DDBJ databases">
        <title>Depth-based differentiation of microbial function through sediment-hosted aquifers and enrichment of novel symbionts in the deep terrestrial subsurface.</title>
        <authorList>
            <person name="Probst A.J."/>
            <person name="Ladd B."/>
            <person name="Jarett J.K."/>
            <person name="Geller-Mcgrath D.E."/>
            <person name="Sieber C.M."/>
            <person name="Emerson J.B."/>
            <person name="Anantharaman K."/>
            <person name="Thomas B.C."/>
            <person name="Malmstrom R."/>
            <person name="Stieglmeier M."/>
            <person name="Klingl A."/>
            <person name="Woyke T."/>
            <person name="Ryan C.M."/>
            <person name="Banfield J.F."/>
        </authorList>
    </citation>
    <scope>NUCLEOTIDE SEQUENCE [LARGE SCALE GENOMIC DNA]</scope>
    <source>
        <strain evidence="2">CG23_combo_of_CG06-09_8_20_14_all_34_8</strain>
    </source>
</reference>
<dbReference type="Proteomes" id="UP000229459">
    <property type="component" value="Unassembled WGS sequence"/>
</dbReference>
<sequence>MTLKQIYTPILLATYYLLFTTKTYAVCPVCTVAVAAGVGLSRYLGIDDTISGLWIGALLMSSSLWMANWLTRKSWRIPAKTALSILIMYGITLTPLYFTEIIGHPNNRVWGMDKLFLGIFIGTMFFVISVLIDKWLRTKNEGKVFVPYQKVIIPITLLLSSSLILFFLL</sequence>
<keyword evidence="1" id="KW-0472">Membrane</keyword>
<keyword evidence="1" id="KW-0812">Transmembrane</keyword>
<proteinExistence type="predicted"/>
<name>A0A2H0B6Q7_9BACT</name>
<feature type="transmembrane region" description="Helical" evidence="1">
    <location>
        <begin position="12"/>
        <end position="38"/>
    </location>
</feature>
<organism evidence="2 3">
    <name type="scientific">Candidatus Beckwithbacteria bacterium CG23_combo_of_CG06-09_8_20_14_all_34_8</name>
    <dbReference type="NCBI Taxonomy" id="1974497"/>
    <lineage>
        <taxon>Bacteria</taxon>
        <taxon>Candidatus Beckwithiibacteriota</taxon>
    </lineage>
</organism>
<feature type="transmembrane region" description="Helical" evidence="1">
    <location>
        <begin position="115"/>
        <end position="136"/>
    </location>
</feature>
<dbReference type="AlphaFoldDB" id="A0A2H0B6Q7"/>
<evidence type="ECO:0000313" key="3">
    <source>
        <dbReference type="Proteomes" id="UP000229459"/>
    </source>
</evidence>
<evidence type="ECO:0000256" key="1">
    <source>
        <dbReference type="SAM" id="Phobius"/>
    </source>
</evidence>
<dbReference type="EMBL" id="PCSR01000035">
    <property type="protein sequence ID" value="PIP53314.1"/>
    <property type="molecule type" value="Genomic_DNA"/>
</dbReference>
<feature type="transmembrane region" description="Helical" evidence="1">
    <location>
        <begin position="148"/>
        <end position="168"/>
    </location>
</feature>
<comment type="caution">
    <text evidence="2">The sequence shown here is derived from an EMBL/GenBank/DDBJ whole genome shotgun (WGS) entry which is preliminary data.</text>
</comment>
<keyword evidence="1" id="KW-1133">Transmembrane helix</keyword>